<dbReference type="RefSeq" id="WP_079559177.1">
    <property type="nucleotide sequence ID" value="NZ_CP021904.1"/>
</dbReference>
<keyword evidence="2" id="KW-1185">Reference proteome</keyword>
<gene>
    <name evidence="1" type="ORF">SAMN03080601_03540</name>
</gene>
<dbReference type="OrthoDB" id="1091929at2"/>
<dbReference type="KEGG" id="asx:CDL62_14995"/>
<evidence type="ECO:0000313" key="1">
    <source>
        <dbReference type="EMBL" id="SKC24243.1"/>
    </source>
</evidence>
<dbReference type="Proteomes" id="UP000191055">
    <property type="component" value="Unassembled WGS sequence"/>
</dbReference>
<organism evidence="1 2">
    <name type="scientific">Alkalitalea saponilacus</name>
    <dbReference type="NCBI Taxonomy" id="889453"/>
    <lineage>
        <taxon>Bacteria</taxon>
        <taxon>Pseudomonadati</taxon>
        <taxon>Bacteroidota</taxon>
        <taxon>Bacteroidia</taxon>
        <taxon>Marinilabiliales</taxon>
        <taxon>Marinilabiliaceae</taxon>
        <taxon>Alkalitalea</taxon>
    </lineage>
</organism>
<sequence>MLRDSLPTYHTPSDKDLSVAPNLEVDLILSFIDKYIPSFPSYYLSMKDSKKENRISDILVHHFELCKNESGGFIPFRFSKNPTQADSDKETDIGVFVMTRNQTPIPIIEFEAKRFSESSNNKEYVCGLRGGIERFKRSHHSSHLKVSGMFGYIQSRTSSDWIEKVNNWIKELSDSNIDKTIDWTGDKEILTKIDSFPLVEKLYSSHTRKSTNDKILLWHYLVELISKN</sequence>
<reference evidence="1 2" key="1">
    <citation type="submission" date="2017-02" db="EMBL/GenBank/DDBJ databases">
        <authorList>
            <person name="Peterson S.W."/>
        </authorList>
    </citation>
    <scope>NUCLEOTIDE SEQUENCE [LARGE SCALE GENOMIC DNA]</scope>
    <source>
        <strain evidence="1 2">DSM 24412</strain>
    </source>
</reference>
<dbReference type="EMBL" id="FUYV01000050">
    <property type="protein sequence ID" value="SKC24243.1"/>
    <property type="molecule type" value="Genomic_DNA"/>
</dbReference>
<protein>
    <submittedName>
        <fullName evidence="1">Uncharacterized protein</fullName>
    </submittedName>
</protein>
<accession>A0A1T5HU74</accession>
<proteinExistence type="predicted"/>
<dbReference type="AlphaFoldDB" id="A0A1T5HU74"/>
<name>A0A1T5HU74_9BACT</name>
<evidence type="ECO:0000313" key="2">
    <source>
        <dbReference type="Proteomes" id="UP000191055"/>
    </source>
</evidence>